<accession>A0A5C5XN42</accession>
<protein>
    <submittedName>
        <fullName evidence="2">Uncharacterized protein</fullName>
    </submittedName>
</protein>
<comment type="caution">
    <text evidence="2">The sequence shown here is derived from an EMBL/GenBank/DDBJ whole genome shotgun (WGS) entry which is preliminary data.</text>
</comment>
<evidence type="ECO:0000313" key="3">
    <source>
        <dbReference type="Proteomes" id="UP000316095"/>
    </source>
</evidence>
<evidence type="ECO:0000256" key="1">
    <source>
        <dbReference type="SAM" id="Phobius"/>
    </source>
</evidence>
<evidence type="ECO:0000313" key="2">
    <source>
        <dbReference type="EMBL" id="TWT63505.1"/>
    </source>
</evidence>
<dbReference type="AlphaFoldDB" id="A0A5C5XN42"/>
<organism evidence="2 3">
    <name type="scientific">Rubinisphaera italica</name>
    <dbReference type="NCBI Taxonomy" id="2527969"/>
    <lineage>
        <taxon>Bacteria</taxon>
        <taxon>Pseudomonadati</taxon>
        <taxon>Planctomycetota</taxon>
        <taxon>Planctomycetia</taxon>
        <taxon>Planctomycetales</taxon>
        <taxon>Planctomycetaceae</taxon>
        <taxon>Rubinisphaera</taxon>
    </lineage>
</organism>
<dbReference type="EMBL" id="SJPG01000001">
    <property type="protein sequence ID" value="TWT63505.1"/>
    <property type="molecule type" value="Genomic_DNA"/>
</dbReference>
<keyword evidence="3" id="KW-1185">Reference proteome</keyword>
<dbReference type="RefSeq" id="WP_146505240.1">
    <property type="nucleotide sequence ID" value="NZ_SJPG01000001.1"/>
</dbReference>
<reference evidence="2 3" key="1">
    <citation type="submission" date="2019-02" db="EMBL/GenBank/DDBJ databases">
        <title>Deep-cultivation of Planctomycetes and their phenomic and genomic characterization uncovers novel biology.</title>
        <authorList>
            <person name="Wiegand S."/>
            <person name="Jogler M."/>
            <person name="Boedeker C."/>
            <person name="Pinto D."/>
            <person name="Vollmers J."/>
            <person name="Rivas-Marin E."/>
            <person name="Kohn T."/>
            <person name="Peeters S.H."/>
            <person name="Heuer A."/>
            <person name="Rast P."/>
            <person name="Oberbeckmann S."/>
            <person name="Bunk B."/>
            <person name="Jeske O."/>
            <person name="Meyerdierks A."/>
            <person name="Storesund J.E."/>
            <person name="Kallscheuer N."/>
            <person name="Luecker S."/>
            <person name="Lage O.M."/>
            <person name="Pohl T."/>
            <person name="Merkel B.J."/>
            <person name="Hornburger P."/>
            <person name="Mueller R.-W."/>
            <person name="Bruemmer F."/>
            <person name="Labrenz M."/>
            <person name="Spormann A.M."/>
            <person name="Op Den Camp H."/>
            <person name="Overmann J."/>
            <person name="Amann R."/>
            <person name="Jetten M.S.M."/>
            <person name="Mascher T."/>
            <person name="Medema M.H."/>
            <person name="Devos D.P."/>
            <person name="Kaster A.-K."/>
            <person name="Ovreas L."/>
            <person name="Rohde M."/>
            <person name="Galperin M.Y."/>
            <person name="Jogler C."/>
        </authorList>
    </citation>
    <scope>NUCLEOTIDE SEQUENCE [LARGE SCALE GENOMIC DNA]</scope>
    <source>
        <strain evidence="2 3">Pan54</strain>
    </source>
</reference>
<dbReference type="Proteomes" id="UP000316095">
    <property type="component" value="Unassembled WGS sequence"/>
</dbReference>
<keyword evidence="1" id="KW-0812">Transmembrane</keyword>
<proteinExistence type="predicted"/>
<sequence length="98" mass="10655">MNEETEGLTPEHTSNIDSRAKTILKEEFPQERPDALKFPEHITGATKLIVSVLMILGLVSVFFAFVALDARPAHCGSGLCLIASAISFGLVLNAFLRK</sequence>
<keyword evidence="1" id="KW-1133">Transmembrane helix</keyword>
<name>A0A5C5XN42_9PLAN</name>
<gene>
    <name evidence="2" type="ORF">Pan54_42580</name>
</gene>
<keyword evidence="1" id="KW-0472">Membrane</keyword>
<feature type="transmembrane region" description="Helical" evidence="1">
    <location>
        <begin position="48"/>
        <end position="68"/>
    </location>
</feature>
<feature type="transmembrane region" description="Helical" evidence="1">
    <location>
        <begin position="75"/>
        <end position="96"/>
    </location>
</feature>